<sequence length="246" mass="28386">MQKILSHILTPVYFLCFGLALVFFHPIQWFCLKVFGYQAHKVSVIWLQFFLMRCLNLLGTRFSFKNRFEIPINRPLIIVANHQSMYDIPPIIWYMRKHHPKFISKKELGKGIPSVSFNLRHGGSVLIDRKNPQQAIKAIKNFSAYIKNTNRAAVIFPEGTRSRNGTPKPFQRKGLITLFKEIPNAVVVPITINNSWKTLRFGEYPMGLGAHIKFEVHQPKNLDGITNFESFIDTIETEITSAIKND</sequence>
<evidence type="ECO:0000256" key="4">
    <source>
        <dbReference type="ARBA" id="ARBA00023098"/>
    </source>
</evidence>
<proteinExistence type="predicted"/>
<evidence type="ECO:0000313" key="9">
    <source>
        <dbReference type="Proteomes" id="UP000317332"/>
    </source>
</evidence>
<reference evidence="8 9" key="1">
    <citation type="submission" date="2019-06" db="EMBL/GenBank/DDBJ databases">
        <title>Flavobacteriaceae Paucihalobacterium erythroidium CWB-1, complete genome.</title>
        <authorList>
            <person name="Wu S."/>
        </authorList>
    </citation>
    <scope>NUCLEOTIDE SEQUENCE [LARGE SCALE GENOMIC DNA]</scope>
    <source>
        <strain evidence="8 9">CWB-1</strain>
    </source>
</reference>
<comment type="pathway">
    <text evidence="1">Lipid metabolism.</text>
</comment>
<accession>A0A506PP68</accession>
<comment type="caution">
    <text evidence="8">The sequence shown here is derived from an EMBL/GenBank/DDBJ whole genome shotgun (WGS) entry which is preliminary data.</text>
</comment>
<keyword evidence="4" id="KW-0443">Lipid metabolism</keyword>
<dbReference type="InterPro" id="IPR002123">
    <property type="entry name" value="Plipid/glycerol_acylTrfase"/>
</dbReference>
<evidence type="ECO:0000259" key="7">
    <source>
        <dbReference type="SMART" id="SM00563"/>
    </source>
</evidence>
<dbReference type="PANTHER" id="PTHR10434">
    <property type="entry name" value="1-ACYL-SN-GLYCEROL-3-PHOSPHATE ACYLTRANSFERASE"/>
    <property type="match status" value="1"/>
</dbReference>
<dbReference type="SMART" id="SM00563">
    <property type="entry name" value="PlsC"/>
    <property type="match status" value="1"/>
</dbReference>
<dbReference type="EMBL" id="VHIQ01000002">
    <property type="protein sequence ID" value="TPV35032.1"/>
    <property type="molecule type" value="Genomic_DNA"/>
</dbReference>
<protein>
    <submittedName>
        <fullName evidence="8">1-acyl-sn-glycerol-3-phosphate acyltransferase</fullName>
    </submittedName>
</protein>
<dbReference type="AlphaFoldDB" id="A0A506PP68"/>
<dbReference type="GO" id="GO:0006654">
    <property type="term" value="P:phosphatidic acid biosynthetic process"/>
    <property type="evidence" value="ECO:0007669"/>
    <property type="project" value="TreeGrafter"/>
</dbReference>
<dbReference type="OrthoDB" id="9803035at2"/>
<name>A0A506PP68_9FLAO</name>
<evidence type="ECO:0000256" key="2">
    <source>
        <dbReference type="ARBA" id="ARBA00022516"/>
    </source>
</evidence>
<evidence type="ECO:0000256" key="5">
    <source>
        <dbReference type="ARBA" id="ARBA00023315"/>
    </source>
</evidence>
<evidence type="ECO:0000256" key="6">
    <source>
        <dbReference type="SAM" id="Phobius"/>
    </source>
</evidence>
<dbReference type="GO" id="GO:0003841">
    <property type="term" value="F:1-acylglycerol-3-phosphate O-acyltransferase activity"/>
    <property type="evidence" value="ECO:0007669"/>
    <property type="project" value="TreeGrafter"/>
</dbReference>
<dbReference type="RefSeq" id="WP_140989508.1">
    <property type="nucleotide sequence ID" value="NZ_VHIQ01000002.1"/>
</dbReference>
<dbReference type="Proteomes" id="UP000317332">
    <property type="component" value="Unassembled WGS sequence"/>
</dbReference>
<gene>
    <name evidence="8" type="ORF">FJ651_05765</name>
</gene>
<evidence type="ECO:0000256" key="3">
    <source>
        <dbReference type="ARBA" id="ARBA00022679"/>
    </source>
</evidence>
<keyword evidence="2" id="KW-0444">Lipid biosynthesis</keyword>
<feature type="transmembrane region" description="Helical" evidence="6">
    <location>
        <begin position="44"/>
        <end position="64"/>
    </location>
</feature>
<evidence type="ECO:0000256" key="1">
    <source>
        <dbReference type="ARBA" id="ARBA00005189"/>
    </source>
</evidence>
<dbReference type="SUPFAM" id="SSF69593">
    <property type="entry name" value="Glycerol-3-phosphate (1)-acyltransferase"/>
    <property type="match status" value="1"/>
</dbReference>
<feature type="domain" description="Phospholipid/glycerol acyltransferase" evidence="7">
    <location>
        <begin position="76"/>
        <end position="195"/>
    </location>
</feature>
<evidence type="ECO:0000313" key="8">
    <source>
        <dbReference type="EMBL" id="TPV35032.1"/>
    </source>
</evidence>
<dbReference type="CDD" id="cd07989">
    <property type="entry name" value="LPLAT_AGPAT-like"/>
    <property type="match status" value="1"/>
</dbReference>
<feature type="transmembrane region" description="Helical" evidence="6">
    <location>
        <begin position="12"/>
        <end position="32"/>
    </location>
</feature>
<dbReference type="PANTHER" id="PTHR10434:SF64">
    <property type="entry name" value="1-ACYL-SN-GLYCEROL-3-PHOSPHATE ACYLTRANSFERASE-RELATED"/>
    <property type="match status" value="1"/>
</dbReference>
<keyword evidence="6" id="KW-0472">Membrane</keyword>
<keyword evidence="3 8" id="KW-0808">Transferase</keyword>
<keyword evidence="5 8" id="KW-0012">Acyltransferase</keyword>
<keyword evidence="6" id="KW-1133">Transmembrane helix</keyword>
<organism evidence="8 9">
    <name type="scientific">Paucihalobacter ruber</name>
    <dbReference type="NCBI Taxonomy" id="2567861"/>
    <lineage>
        <taxon>Bacteria</taxon>
        <taxon>Pseudomonadati</taxon>
        <taxon>Bacteroidota</taxon>
        <taxon>Flavobacteriia</taxon>
        <taxon>Flavobacteriales</taxon>
        <taxon>Flavobacteriaceae</taxon>
        <taxon>Paucihalobacter</taxon>
    </lineage>
</organism>
<dbReference type="Pfam" id="PF01553">
    <property type="entry name" value="Acyltransferase"/>
    <property type="match status" value="1"/>
</dbReference>
<keyword evidence="6" id="KW-0812">Transmembrane</keyword>
<keyword evidence="9" id="KW-1185">Reference proteome</keyword>